<proteinExistence type="predicted"/>
<reference evidence="1" key="1">
    <citation type="submission" date="2021-05" db="EMBL/GenBank/DDBJ databases">
        <authorList>
            <person name="Pietrasiak N."/>
            <person name="Ward R."/>
            <person name="Stajich J.E."/>
            <person name="Kurbessoian T."/>
        </authorList>
    </citation>
    <scope>NUCLEOTIDE SEQUENCE</scope>
    <source>
        <strain evidence="1">CPER-KK1</strain>
    </source>
</reference>
<reference evidence="1" key="2">
    <citation type="journal article" date="2022" name="Microbiol. Resour. Announc.">
        <title>Metagenome Sequencing to Explore Phylogenomics of Terrestrial Cyanobacteria.</title>
        <authorList>
            <person name="Ward R.D."/>
            <person name="Stajich J.E."/>
            <person name="Johansen J.R."/>
            <person name="Huntemann M."/>
            <person name="Clum A."/>
            <person name="Foster B."/>
            <person name="Foster B."/>
            <person name="Roux S."/>
            <person name="Palaniappan K."/>
            <person name="Varghese N."/>
            <person name="Mukherjee S."/>
            <person name="Reddy T.B.K."/>
            <person name="Daum C."/>
            <person name="Copeland A."/>
            <person name="Chen I.A."/>
            <person name="Ivanova N.N."/>
            <person name="Kyrpides N.C."/>
            <person name="Shapiro N."/>
            <person name="Eloe-Fadrosh E.A."/>
            <person name="Pietrasiak N."/>
        </authorList>
    </citation>
    <scope>NUCLEOTIDE SEQUENCE</scope>
    <source>
        <strain evidence="1">CPER-KK1</strain>
    </source>
</reference>
<comment type="caution">
    <text evidence="1">The sequence shown here is derived from an EMBL/GenBank/DDBJ whole genome shotgun (WGS) entry which is preliminary data.</text>
</comment>
<organism evidence="1 2">
    <name type="scientific">Symplocastrum torsivum CPER-KK1</name>
    <dbReference type="NCBI Taxonomy" id="450513"/>
    <lineage>
        <taxon>Bacteria</taxon>
        <taxon>Bacillati</taxon>
        <taxon>Cyanobacteriota</taxon>
        <taxon>Cyanophyceae</taxon>
        <taxon>Oscillatoriophycideae</taxon>
        <taxon>Oscillatoriales</taxon>
        <taxon>Microcoleaceae</taxon>
        <taxon>Symplocastrum</taxon>
    </lineage>
</organism>
<evidence type="ECO:0000313" key="2">
    <source>
        <dbReference type="Proteomes" id="UP000753908"/>
    </source>
</evidence>
<dbReference type="EMBL" id="JAHHIF010000064">
    <property type="protein sequence ID" value="MBW4548525.1"/>
    <property type="molecule type" value="Genomic_DNA"/>
</dbReference>
<protein>
    <submittedName>
        <fullName evidence="1">Uncharacterized protein</fullName>
    </submittedName>
</protein>
<dbReference type="Proteomes" id="UP000753908">
    <property type="component" value="Unassembled WGS sequence"/>
</dbReference>
<evidence type="ECO:0000313" key="1">
    <source>
        <dbReference type="EMBL" id="MBW4548525.1"/>
    </source>
</evidence>
<gene>
    <name evidence="1" type="ORF">KME25_29435</name>
</gene>
<dbReference type="AlphaFoldDB" id="A0A951PR58"/>
<sequence>MLQAVANALVLISKSMKVVLFDRSLSEAERQAWDINDGLLLLEEMDVSPFNRYEDLANSD</sequence>
<accession>A0A951PR58</accession>
<name>A0A951PR58_9CYAN</name>